<accession>Q747A3</accession>
<reference evidence="1 2" key="2">
    <citation type="journal article" date="2012" name="BMC Genomics">
        <title>Comparative genomic analysis of Geobacter sulfurreducens KN400, a strain with enhanced capacity for extracellular electron transfer and electricity production.</title>
        <authorList>
            <person name="Butler J.E."/>
            <person name="Young N.D."/>
            <person name="Aklujkar M."/>
            <person name="Lovley D.R."/>
        </authorList>
    </citation>
    <scope>NUCLEOTIDE SEQUENCE [LARGE SCALE GENOMIC DNA]</scope>
    <source>
        <strain evidence="2">ATCC 51573 / DSM 12127 / PCA</strain>
    </source>
</reference>
<dbReference type="AlphaFoldDB" id="Q747A3"/>
<dbReference type="GO" id="GO:0045892">
    <property type="term" value="P:negative regulation of DNA-templated transcription"/>
    <property type="evidence" value="ECO:0000270"/>
    <property type="project" value="CollecTF"/>
</dbReference>
<sequence length="62" mass="7212">MGRMRENPRYNVISMRISDEERDRLQAIMEATHKSVSDIMREAMELFSVQLEQSQPGDQKAA</sequence>
<dbReference type="GO" id="GO:0032993">
    <property type="term" value="C:protein-DNA complex"/>
    <property type="evidence" value="ECO:0000353"/>
    <property type="project" value="CollecTF"/>
</dbReference>
<dbReference type="RefSeq" id="WP_010943975.1">
    <property type="nucleotide sequence ID" value="NC_002939.5"/>
</dbReference>
<name>Q747A3_GEOSL</name>
<evidence type="ECO:0000313" key="1">
    <source>
        <dbReference type="EMBL" id="AAR36754.2"/>
    </source>
</evidence>
<dbReference type="InParanoid" id="Q747A3"/>
<gene>
    <name evidence="1" type="primary">hgtR</name>
    <name evidence="1" type="ordered locus">GSU3364</name>
</gene>
<reference evidence="1 2" key="1">
    <citation type="journal article" date="2003" name="Science">
        <title>Genome of Geobacter sulfurreducens: metal reduction in subsurface environments.</title>
        <authorList>
            <person name="Methe B.A."/>
            <person name="Nelson K.E."/>
            <person name="Eisen J.A."/>
            <person name="Paulsen I.T."/>
            <person name="Nelson W."/>
            <person name="Heidelberg J.F."/>
            <person name="Wu D."/>
            <person name="Wu M."/>
            <person name="Ward N."/>
            <person name="Beanan M.J."/>
            <person name="Dodson R.J."/>
            <person name="Madupu R."/>
            <person name="Brinkac L.M."/>
            <person name="Daugherty S.C."/>
            <person name="DeBoy R.T."/>
            <person name="Durkin A.S."/>
            <person name="Gwinn M."/>
            <person name="Kolonay J.F."/>
            <person name="Sullivan S.A."/>
            <person name="Haft D.H."/>
            <person name="Selengut J."/>
            <person name="Davidsen T.M."/>
            <person name="Zafar N."/>
            <person name="White O."/>
            <person name="Tran B."/>
            <person name="Romero C."/>
            <person name="Forberger H.A."/>
            <person name="Weidman J."/>
            <person name="Khouri H."/>
            <person name="Feldblyum T.V."/>
            <person name="Utterback T.R."/>
            <person name="Van Aken S.E."/>
            <person name="Lovley D.R."/>
            <person name="Fraser C.M."/>
        </authorList>
    </citation>
    <scope>NUCLEOTIDE SEQUENCE [LARGE SCALE GENOMIC DNA]</scope>
    <source>
        <strain evidence="2">ATCC 51573 / DSM 12127 / PCA</strain>
    </source>
</reference>
<dbReference type="CollecTF" id="EXPREG_00000f50"/>
<organism evidence="1 2">
    <name type="scientific">Geobacter sulfurreducens (strain ATCC 51573 / DSM 12127 / PCA)</name>
    <dbReference type="NCBI Taxonomy" id="243231"/>
    <lineage>
        <taxon>Bacteria</taxon>
        <taxon>Pseudomonadati</taxon>
        <taxon>Thermodesulfobacteriota</taxon>
        <taxon>Desulfuromonadia</taxon>
        <taxon>Geobacterales</taxon>
        <taxon>Geobacteraceae</taxon>
        <taxon>Geobacter</taxon>
    </lineage>
</organism>
<dbReference type="EnsemblBacteria" id="AAR36754">
    <property type="protein sequence ID" value="AAR36754"/>
    <property type="gene ID" value="GSU3364"/>
</dbReference>
<dbReference type="Proteomes" id="UP000000577">
    <property type="component" value="Chromosome"/>
</dbReference>
<evidence type="ECO:0000313" key="2">
    <source>
        <dbReference type="Proteomes" id="UP000000577"/>
    </source>
</evidence>
<dbReference type="HOGENOM" id="CLU_207132_0_0_7"/>
<dbReference type="GO" id="GO:0001217">
    <property type="term" value="F:DNA-binding transcription repressor activity"/>
    <property type="evidence" value="ECO:0000353"/>
    <property type="project" value="CollecTF"/>
</dbReference>
<dbReference type="EMBL" id="AE017180">
    <property type="protein sequence ID" value="AAR36754.2"/>
    <property type="molecule type" value="Genomic_DNA"/>
</dbReference>
<proteinExistence type="predicted"/>
<dbReference type="PATRIC" id="fig|243231.5.peg.3386"/>
<dbReference type="GO" id="GO:0000976">
    <property type="term" value="F:transcription cis-regulatory region binding"/>
    <property type="evidence" value="ECO:0000353"/>
    <property type="project" value="CollecTF"/>
</dbReference>
<dbReference type="STRING" id="243231.GSU3364"/>
<keyword evidence="2" id="KW-1185">Reference proteome</keyword>
<protein>
    <submittedName>
        <fullName evidence="1">Hydrogen-dependent growth transcriptional repressor</fullName>
    </submittedName>
</protein>
<dbReference type="KEGG" id="gsu:GSU3364"/>
<dbReference type="OrthoDB" id="5387698at2"/>